<comment type="caution">
    <text evidence="3">The sequence shown here is derived from an EMBL/GenBank/DDBJ whole genome shotgun (WGS) entry which is preliminary data.</text>
</comment>
<reference evidence="3 4" key="1">
    <citation type="journal article" date="2016" name="Nat. Commun.">
        <title>Thousands of microbial genomes shed light on interconnected biogeochemical processes in an aquifer system.</title>
        <authorList>
            <person name="Anantharaman K."/>
            <person name="Brown C.T."/>
            <person name="Hug L.A."/>
            <person name="Sharon I."/>
            <person name="Castelle C.J."/>
            <person name="Probst A.J."/>
            <person name="Thomas B.C."/>
            <person name="Singh A."/>
            <person name="Wilkins M.J."/>
            <person name="Karaoz U."/>
            <person name="Brodie E.L."/>
            <person name="Williams K.H."/>
            <person name="Hubbard S.S."/>
            <person name="Banfield J.F."/>
        </authorList>
    </citation>
    <scope>NUCLEOTIDE SEQUENCE [LARGE SCALE GENOMIC DNA]</scope>
</reference>
<accession>A0A1G2JRD9</accession>
<name>A0A1G2JRD9_9BACT</name>
<dbReference type="AlphaFoldDB" id="A0A1G2JRD9"/>
<sequence length="134" mass="15754">MITDFKKKRKGDSPNNNIILIFGLFLSLIVFIFLIIANIRIYQKKQELSLQLKALEKQTEEIKKNNAQLQEGIQKATDNDYIEKIAREQLNLQKNDESTAIFLMPETQEEKVENQTQSKNWLGKIWQNIINIFK</sequence>
<dbReference type="Pfam" id="PF04977">
    <property type="entry name" value="DivIC"/>
    <property type="match status" value="1"/>
</dbReference>
<evidence type="ECO:0008006" key="5">
    <source>
        <dbReference type="Google" id="ProtNLM"/>
    </source>
</evidence>
<keyword evidence="2" id="KW-1133">Transmembrane helix</keyword>
<keyword evidence="2" id="KW-0812">Transmembrane</keyword>
<protein>
    <recommendedName>
        <fullName evidence="5">Cell division protein FtsL</fullName>
    </recommendedName>
</protein>
<evidence type="ECO:0000256" key="2">
    <source>
        <dbReference type="SAM" id="Phobius"/>
    </source>
</evidence>
<evidence type="ECO:0000256" key="1">
    <source>
        <dbReference type="SAM" id="Coils"/>
    </source>
</evidence>
<keyword evidence="2" id="KW-0472">Membrane</keyword>
<feature type="transmembrane region" description="Helical" evidence="2">
    <location>
        <begin position="18"/>
        <end position="39"/>
    </location>
</feature>
<dbReference type="EMBL" id="MHPU01000006">
    <property type="protein sequence ID" value="OGZ89513.1"/>
    <property type="molecule type" value="Genomic_DNA"/>
</dbReference>
<proteinExistence type="predicted"/>
<dbReference type="InterPro" id="IPR007060">
    <property type="entry name" value="FtsL/DivIC"/>
</dbReference>
<feature type="coiled-coil region" evidence="1">
    <location>
        <begin position="38"/>
        <end position="79"/>
    </location>
</feature>
<evidence type="ECO:0000313" key="4">
    <source>
        <dbReference type="Proteomes" id="UP000178935"/>
    </source>
</evidence>
<organism evidence="3 4">
    <name type="scientific">Candidatus Staskawiczbacteria bacterium RIFOXYD1_FULL_32_13</name>
    <dbReference type="NCBI Taxonomy" id="1802234"/>
    <lineage>
        <taxon>Bacteria</taxon>
        <taxon>Candidatus Staskawicziibacteriota</taxon>
    </lineage>
</organism>
<evidence type="ECO:0000313" key="3">
    <source>
        <dbReference type="EMBL" id="OGZ89513.1"/>
    </source>
</evidence>
<dbReference type="Proteomes" id="UP000178935">
    <property type="component" value="Unassembled WGS sequence"/>
</dbReference>
<gene>
    <name evidence="3" type="ORF">A2561_01350</name>
</gene>
<keyword evidence="1" id="KW-0175">Coiled coil</keyword>